<evidence type="ECO:0000256" key="2">
    <source>
        <dbReference type="ARBA" id="ARBA00022694"/>
    </source>
</evidence>
<keyword evidence="3" id="KW-0413">Isomerase</keyword>
<dbReference type="Gene3D" id="3.30.70.580">
    <property type="entry name" value="Pseudouridine synthase I, catalytic domain, N-terminal subdomain"/>
    <property type="match status" value="1"/>
</dbReference>
<evidence type="ECO:0000256" key="7">
    <source>
        <dbReference type="SAM" id="MobiDB-lite"/>
    </source>
</evidence>
<reference evidence="9" key="1">
    <citation type="submission" date="2014-09" db="EMBL/GenBank/DDBJ databases">
        <title>Draft genome sequence of an oleaginous Mucoromycotina fungus Mucor ambiguus NBRC6742.</title>
        <authorList>
            <person name="Takeda I."/>
            <person name="Yamane N."/>
            <person name="Morita T."/>
            <person name="Tamano K."/>
            <person name="Machida M."/>
            <person name="Baker S."/>
            <person name="Koike H."/>
        </authorList>
    </citation>
    <scope>NUCLEOTIDE SEQUENCE</scope>
    <source>
        <strain evidence="9">NBRC 6742</strain>
    </source>
</reference>
<proteinExistence type="inferred from homology"/>
<keyword evidence="10" id="KW-1185">Reference proteome</keyword>
<accession>A0A0C9M0L3</accession>
<feature type="binding site" evidence="6">
    <location>
        <position position="226"/>
    </location>
    <ligand>
        <name>substrate</name>
    </ligand>
</feature>
<protein>
    <recommendedName>
        <fullName evidence="8">Pseudouridine synthase I TruA alpha/beta domain-containing protein</fullName>
    </recommendedName>
</protein>
<dbReference type="GO" id="GO:0031119">
    <property type="term" value="P:tRNA pseudouridine synthesis"/>
    <property type="evidence" value="ECO:0007669"/>
    <property type="project" value="InterPro"/>
</dbReference>
<dbReference type="InterPro" id="IPR041708">
    <property type="entry name" value="PUS1/PUS2-like"/>
</dbReference>
<evidence type="ECO:0000259" key="8">
    <source>
        <dbReference type="Pfam" id="PF01416"/>
    </source>
</evidence>
<feature type="region of interest" description="Disordered" evidence="7">
    <location>
        <begin position="1"/>
        <end position="22"/>
    </location>
</feature>
<organism evidence="9">
    <name type="scientific">Mucor ambiguus</name>
    <dbReference type="NCBI Taxonomy" id="91626"/>
    <lineage>
        <taxon>Eukaryota</taxon>
        <taxon>Fungi</taxon>
        <taxon>Fungi incertae sedis</taxon>
        <taxon>Mucoromycota</taxon>
        <taxon>Mucoromycotina</taxon>
        <taxon>Mucoromycetes</taxon>
        <taxon>Mucorales</taxon>
        <taxon>Mucorineae</taxon>
        <taxon>Mucoraceae</taxon>
        <taxon>Mucor</taxon>
    </lineage>
</organism>
<sequence>MGNVWSRSESQEQPQQPRIKAEVVTTTTTTIVKEESTVQVGTKRPVDDQVEAKGEFIEDVPSKRPKRKEGWAKKAKKGNNKKEPKGDRKEKTIQTRPEHLGPREPRIPKKKVALLVGFNGTGYQGMQLNPNCNSIESVLFDAMVKANAISKDNSDDAKKSAWMRAARTDKGVHAAGNLLSLKMQIPEDYDIVERINSFLPPQIRVWGYVPCIRSFHAKNLCDSRVYEYLLPTCAFMAPEKKILTDTPTSDDDLVISNNDPTNPIVKYATRSTPELTQQRHDYRATQQQLDTFAAAMKIFEGTHNFHNYTNGKSFKEKSAHRYIMSIDVSQPMYIDGSEWVSIKLHGQSFILHQIRKMISMGMLVTRSNTPISLIPKTFEENKINIPKAPALGLLLERPIFKVYNDKMRSKANQVERDIVDFDVYKDQINAFKEEWIYKKIFEAENQEHVFDGYLTSLDAHLGNDYEYLNPEGVIPDSCLITTKYNRPIKQESEDEEEHDDE</sequence>
<feature type="compositionally biased region" description="Basic and acidic residues" evidence="7">
    <location>
        <begin position="44"/>
        <end position="72"/>
    </location>
</feature>
<dbReference type="GO" id="GO:0005634">
    <property type="term" value="C:nucleus"/>
    <property type="evidence" value="ECO:0007669"/>
    <property type="project" value="TreeGrafter"/>
</dbReference>
<evidence type="ECO:0000256" key="5">
    <source>
        <dbReference type="PIRSR" id="PIRSR641708-1"/>
    </source>
</evidence>
<dbReference type="PANTHER" id="PTHR11142:SF4">
    <property type="entry name" value="PSEUDOURIDYLATE SYNTHASE 1 HOMOLOG"/>
    <property type="match status" value="1"/>
</dbReference>
<dbReference type="GO" id="GO:1990481">
    <property type="term" value="P:mRNA pseudouridine synthesis"/>
    <property type="evidence" value="ECO:0007669"/>
    <property type="project" value="TreeGrafter"/>
</dbReference>
<dbReference type="Proteomes" id="UP000053815">
    <property type="component" value="Unassembled WGS sequence"/>
</dbReference>
<feature type="region of interest" description="Disordered" evidence="7">
    <location>
        <begin position="34"/>
        <end position="104"/>
    </location>
</feature>
<dbReference type="GO" id="GO:0009982">
    <property type="term" value="F:pseudouridine synthase activity"/>
    <property type="evidence" value="ECO:0007669"/>
    <property type="project" value="InterPro"/>
</dbReference>
<evidence type="ECO:0000313" key="9">
    <source>
        <dbReference type="EMBL" id="GAN01666.1"/>
    </source>
</evidence>
<dbReference type="GO" id="GO:0003723">
    <property type="term" value="F:RNA binding"/>
    <property type="evidence" value="ECO:0007669"/>
    <property type="project" value="InterPro"/>
</dbReference>
<dbReference type="NCBIfam" id="TIGR00071">
    <property type="entry name" value="hisT_truA"/>
    <property type="match status" value="1"/>
</dbReference>
<dbReference type="STRING" id="91626.A0A0C9M0L3"/>
<gene>
    <name evidence="9" type="ORF">MAM1_0010c01100</name>
</gene>
<dbReference type="AlphaFoldDB" id="A0A0C9M0L3"/>
<dbReference type="SUPFAM" id="SSF55120">
    <property type="entry name" value="Pseudouridine synthase"/>
    <property type="match status" value="1"/>
</dbReference>
<feature type="domain" description="Pseudouridine synthase I TruA alpha/beta" evidence="8">
    <location>
        <begin position="295"/>
        <end position="400"/>
    </location>
</feature>
<dbReference type="InterPro" id="IPR020094">
    <property type="entry name" value="TruA/RsuA/RluB/E/F_N"/>
</dbReference>
<dbReference type="CDD" id="cd02568">
    <property type="entry name" value="PseudoU_synth_PUS1_PUS2"/>
    <property type="match status" value="1"/>
</dbReference>
<dbReference type="Pfam" id="PF01416">
    <property type="entry name" value="PseudoU_synth_1"/>
    <property type="match status" value="1"/>
</dbReference>
<evidence type="ECO:0000313" key="10">
    <source>
        <dbReference type="Proteomes" id="UP000053815"/>
    </source>
</evidence>
<keyword evidence="2" id="KW-0819">tRNA processing</keyword>
<evidence type="ECO:0000256" key="6">
    <source>
        <dbReference type="PIRSR" id="PIRSR641708-2"/>
    </source>
</evidence>
<dbReference type="EMBL" id="DF836299">
    <property type="protein sequence ID" value="GAN01666.1"/>
    <property type="molecule type" value="Genomic_DNA"/>
</dbReference>
<comment type="similarity">
    <text evidence="1">Belongs to the tRNA pseudouridine synthase TruA family.</text>
</comment>
<dbReference type="InterPro" id="IPR020103">
    <property type="entry name" value="PsdUridine_synth_cat_dom_sf"/>
</dbReference>
<name>A0A0C9M0L3_9FUNG</name>
<dbReference type="PANTHER" id="PTHR11142">
    <property type="entry name" value="PSEUDOURIDYLATE SYNTHASE"/>
    <property type="match status" value="1"/>
</dbReference>
<dbReference type="FunFam" id="3.30.70.580:FF:000002">
    <property type="entry name" value="tRNA pseudouridine synthase"/>
    <property type="match status" value="1"/>
</dbReference>
<dbReference type="InterPro" id="IPR020097">
    <property type="entry name" value="PsdUridine_synth_TruA_a/b_dom"/>
</dbReference>
<feature type="compositionally biased region" description="Basic and acidic residues" evidence="7">
    <location>
        <begin position="80"/>
        <end position="104"/>
    </location>
</feature>
<dbReference type="Gene3D" id="3.30.70.660">
    <property type="entry name" value="Pseudouridine synthase I, catalytic domain, C-terminal subdomain"/>
    <property type="match status" value="1"/>
</dbReference>
<dbReference type="OrthoDB" id="10256309at2759"/>
<evidence type="ECO:0000256" key="4">
    <source>
        <dbReference type="ARBA" id="ARBA00036943"/>
    </source>
</evidence>
<dbReference type="InterPro" id="IPR020095">
    <property type="entry name" value="PsdUridine_synth_TruA_C"/>
</dbReference>
<feature type="active site" description="Nucleophile" evidence="5">
    <location>
        <position position="169"/>
    </location>
</feature>
<dbReference type="InterPro" id="IPR001406">
    <property type="entry name" value="PsdUridine_synth_TruA"/>
</dbReference>
<comment type="catalytic activity">
    <reaction evidence="4">
        <text>a uridine in tRNA = a pseudouridine in tRNA</text>
        <dbReference type="Rhea" id="RHEA:54572"/>
        <dbReference type="Rhea" id="RHEA-COMP:13339"/>
        <dbReference type="Rhea" id="RHEA-COMP:13934"/>
        <dbReference type="ChEBI" id="CHEBI:65314"/>
        <dbReference type="ChEBI" id="CHEBI:65315"/>
    </reaction>
</comment>
<evidence type="ECO:0000256" key="3">
    <source>
        <dbReference type="ARBA" id="ARBA00023235"/>
    </source>
</evidence>
<evidence type="ECO:0000256" key="1">
    <source>
        <dbReference type="ARBA" id="ARBA00009375"/>
    </source>
</evidence>